<comment type="caution">
    <text evidence="2">The sequence shown here is derived from an EMBL/GenBank/DDBJ whole genome shotgun (WGS) entry which is preliminary data.</text>
</comment>
<keyword evidence="3" id="KW-1185">Reference proteome</keyword>
<dbReference type="InterPro" id="IPR001387">
    <property type="entry name" value="Cro/C1-type_HTH"/>
</dbReference>
<dbReference type="EMBL" id="QJJK01000004">
    <property type="protein sequence ID" value="PXW60021.1"/>
    <property type="molecule type" value="Genomic_DNA"/>
</dbReference>
<dbReference type="PANTHER" id="PTHR35010">
    <property type="entry name" value="BLL4672 PROTEIN-RELATED"/>
    <property type="match status" value="1"/>
</dbReference>
<dbReference type="Proteomes" id="UP000248021">
    <property type="component" value="Unassembled WGS sequence"/>
</dbReference>
<proteinExistence type="predicted"/>
<evidence type="ECO:0000313" key="2">
    <source>
        <dbReference type="EMBL" id="PXW60021.1"/>
    </source>
</evidence>
<dbReference type="CDD" id="cd00093">
    <property type="entry name" value="HTH_XRE"/>
    <property type="match status" value="1"/>
</dbReference>
<evidence type="ECO:0000259" key="1">
    <source>
        <dbReference type="PROSITE" id="PS50943"/>
    </source>
</evidence>
<feature type="domain" description="HTH cro/C1-type" evidence="1">
    <location>
        <begin position="12"/>
        <end position="66"/>
    </location>
</feature>
<dbReference type="SMART" id="SM00530">
    <property type="entry name" value="HTH_XRE"/>
    <property type="match status" value="1"/>
</dbReference>
<name>A0A2V3U8J8_9HYPH</name>
<dbReference type="Gene3D" id="1.10.260.40">
    <property type="entry name" value="lambda repressor-like DNA-binding domains"/>
    <property type="match status" value="1"/>
</dbReference>
<dbReference type="InterPro" id="IPR041413">
    <property type="entry name" value="MLTR_LBD"/>
</dbReference>
<sequence length="271" mass="29182">MDTTAESVGDLLREWRKRRRFSQLDLASEAALSTRHLSFVESGRASASRDMLLRLAEQLAMPLRIRNRLLLAGGFAPEHPERALAAPDMTAAREAVEAVLAAHMPFPALAVDRHWNLVLANAALTPLLADVAAELLTPPVNVLRLSLHPRGLAPRIENLAEWRHHLLNRLARQSDVTGDPVLAGLLAELSALPFRASRTRPAAANAVAVPLNLKQDGGVCLSLLSTTTVFGSAMDVTLAELTLECFYPANAATRAALLTPFSFPDAVGDSS</sequence>
<protein>
    <submittedName>
        <fullName evidence="2">Helix-turn-helix protein</fullName>
    </submittedName>
</protein>
<dbReference type="SUPFAM" id="SSF47413">
    <property type="entry name" value="lambda repressor-like DNA-binding domains"/>
    <property type="match status" value="1"/>
</dbReference>
<accession>A0A2V3U8J8</accession>
<dbReference type="PANTHER" id="PTHR35010:SF4">
    <property type="entry name" value="BLL5781 PROTEIN"/>
    <property type="match status" value="1"/>
</dbReference>
<dbReference type="RefSeq" id="WP_110374376.1">
    <property type="nucleotide sequence ID" value="NZ_JAHBRY010000001.1"/>
</dbReference>
<dbReference type="GO" id="GO:0003677">
    <property type="term" value="F:DNA binding"/>
    <property type="evidence" value="ECO:0007669"/>
    <property type="project" value="InterPro"/>
</dbReference>
<gene>
    <name evidence="2" type="ORF">C7450_10471</name>
</gene>
<organism evidence="2 3">
    <name type="scientific">Chelatococcus asaccharovorans</name>
    <dbReference type="NCBI Taxonomy" id="28210"/>
    <lineage>
        <taxon>Bacteria</taxon>
        <taxon>Pseudomonadati</taxon>
        <taxon>Pseudomonadota</taxon>
        <taxon>Alphaproteobacteria</taxon>
        <taxon>Hyphomicrobiales</taxon>
        <taxon>Chelatococcaceae</taxon>
        <taxon>Chelatococcus</taxon>
    </lineage>
</organism>
<dbReference type="InterPro" id="IPR010982">
    <property type="entry name" value="Lambda_DNA-bd_dom_sf"/>
</dbReference>
<dbReference type="Pfam" id="PF01381">
    <property type="entry name" value="HTH_3"/>
    <property type="match status" value="1"/>
</dbReference>
<dbReference type="PROSITE" id="PS50943">
    <property type="entry name" value="HTH_CROC1"/>
    <property type="match status" value="1"/>
</dbReference>
<reference evidence="2 3" key="1">
    <citation type="submission" date="2018-05" db="EMBL/GenBank/DDBJ databases">
        <title>Genomic Encyclopedia of Type Strains, Phase IV (KMG-IV): sequencing the most valuable type-strain genomes for metagenomic binning, comparative biology and taxonomic classification.</title>
        <authorList>
            <person name="Goeker M."/>
        </authorList>
    </citation>
    <scope>NUCLEOTIDE SEQUENCE [LARGE SCALE GENOMIC DNA]</scope>
    <source>
        <strain evidence="2 3">DSM 6462</strain>
    </source>
</reference>
<evidence type="ECO:0000313" key="3">
    <source>
        <dbReference type="Proteomes" id="UP000248021"/>
    </source>
</evidence>
<dbReference type="Gene3D" id="3.30.450.180">
    <property type="match status" value="1"/>
</dbReference>
<dbReference type="Pfam" id="PF17765">
    <property type="entry name" value="MLTR_LBD"/>
    <property type="match status" value="1"/>
</dbReference>
<dbReference type="OrthoDB" id="9785973at2"/>
<dbReference type="AlphaFoldDB" id="A0A2V3U8J8"/>